<dbReference type="InterPro" id="IPR028978">
    <property type="entry name" value="Chorismate_lyase_/UTRA_dom_sf"/>
</dbReference>
<keyword evidence="2" id="KW-0238">DNA-binding</keyword>
<dbReference type="PROSITE" id="PS50949">
    <property type="entry name" value="HTH_GNTR"/>
    <property type="match status" value="1"/>
</dbReference>
<sequence>MAEPTGRASVPGAPATHGSGRKHVAVREYVSDLVARELDVGDAIPSERALSERFGVARMTVRQAVDALVADGILVREQGRGTFVAPRRVDFEMRLTTFGEEMRRRGMRPDSKVLAADKVPAPADVAEALGIQPGRLVHYLCRVRYADGTPMSIEQTWVPVALVPDLFEHGAPGSVYEALRRFGLDPAWGEETLAASEADERESALLSMRGRRAVMRAERRTYSESGPCAYSRACYRGDRYSVWVPLGTPTKVLVPRQPAPAEA</sequence>
<dbReference type="InterPro" id="IPR036390">
    <property type="entry name" value="WH_DNA-bd_sf"/>
</dbReference>
<dbReference type="PANTHER" id="PTHR44846">
    <property type="entry name" value="MANNOSYL-D-GLYCERATE TRANSPORT/METABOLISM SYSTEM REPRESSOR MNGR-RELATED"/>
    <property type="match status" value="1"/>
</dbReference>
<dbReference type="Gene3D" id="3.40.1410.10">
    <property type="entry name" value="Chorismate lyase-like"/>
    <property type="match status" value="1"/>
</dbReference>
<dbReference type="PRINTS" id="PR00035">
    <property type="entry name" value="HTHGNTR"/>
</dbReference>
<dbReference type="Pfam" id="PF00392">
    <property type="entry name" value="GntR"/>
    <property type="match status" value="1"/>
</dbReference>
<proteinExistence type="predicted"/>
<dbReference type="InterPro" id="IPR050679">
    <property type="entry name" value="Bact_HTH_transcr_reg"/>
</dbReference>
<organism evidence="6 7">
    <name type="scientific">Cellulomonas chengniuliangii</name>
    <dbReference type="NCBI Taxonomy" id="2968084"/>
    <lineage>
        <taxon>Bacteria</taxon>
        <taxon>Bacillati</taxon>
        <taxon>Actinomycetota</taxon>
        <taxon>Actinomycetes</taxon>
        <taxon>Micrococcales</taxon>
        <taxon>Cellulomonadaceae</taxon>
        <taxon>Cellulomonas</taxon>
    </lineage>
</organism>
<keyword evidence="1" id="KW-0805">Transcription regulation</keyword>
<dbReference type="Gene3D" id="1.10.10.10">
    <property type="entry name" value="Winged helix-like DNA-binding domain superfamily/Winged helix DNA-binding domain"/>
    <property type="match status" value="1"/>
</dbReference>
<dbReference type="SMART" id="SM00345">
    <property type="entry name" value="HTH_GNTR"/>
    <property type="match status" value="1"/>
</dbReference>
<accession>A0ABY5L491</accession>
<dbReference type="Proteomes" id="UP001316189">
    <property type="component" value="Chromosome"/>
</dbReference>
<dbReference type="RefSeq" id="WP_227570569.1">
    <property type="nucleotide sequence ID" value="NZ_CP101988.1"/>
</dbReference>
<feature type="region of interest" description="Disordered" evidence="4">
    <location>
        <begin position="1"/>
        <end position="22"/>
    </location>
</feature>
<evidence type="ECO:0000256" key="2">
    <source>
        <dbReference type="ARBA" id="ARBA00023125"/>
    </source>
</evidence>
<dbReference type="InterPro" id="IPR036388">
    <property type="entry name" value="WH-like_DNA-bd_sf"/>
</dbReference>
<name>A0ABY5L491_9CELL</name>
<evidence type="ECO:0000256" key="4">
    <source>
        <dbReference type="SAM" id="MobiDB-lite"/>
    </source>
</evidence>
<protein>
    <submittedName>
        <fullName evidence="6">GntR family transcriptional regulator</fullName>
    </submittedName>
</protein>
<keyword evidence="7" id="KW-1185">Reference proteome</keyword>
<gene>
    <name evidence="6" type="ORF">NP064_05360</name>
</gene>
<evidence type="ECO:0000256" key="1">
    <source>
        <dbReference type="ARBA" id="ARBA00023015"/>
    </source>
</evidence>
<evidence type="ECO:0000259" key="5">
    <source>
        <dbReference type="PROSITE" id="PS50949"/>
    </source>
</evidence>
<dbReference type="CDD" id="cd07377">
    <property type="entry name" value="WHTH_GntR"/>
    <property type="match status" value="1"/>
</dbReference>
<dbReference type="PANTHER" id="PTHR44846:SF1">
    <property type="entry name" value="MANNOSYL-D-GLYCERATE TRANSPORT_METABOLISM SYSTEM REPRESSOR MNGR-RELATED"/>
    <property type="match status" value="1"/>
</dbReference>
<dbReference type="SUPFAM" id="SSF46785">
    <property type="entry name" value="Winged helix' DNA-binding domain"/>
    <property type="match status" value="1"/>
</dbReference>
<evidence type="ECO:0000313" key="7">
    <source>
        <dbReference type="Proteomes" id="UP001316189"/>
    </source>
</evidence>
<dbReference type="SUPFAM" id="SSF64288">
    <property type="entry name" value="Chorismate lyase-like"/>
    <property type="match status" value="1"/>
</dbReference>
<evidence type="ECO:0000256" key="3">
    <source>
        <dbReference type="ARBA" id="ARBA00023163"/>
    </source>
</evidence>
<feature type="domain" description="HTH gntR-type" evidence="5">
    <location>
        <begin position="19"/>
        <end position="87"/>
    </location>
</feature>
<dbReference type="InterPro" id="IPR011663">
    <property type="entry name" value="UTRA"/>
</dbReference>
<dbReference type="InterPro" id="IPR000524">
    <property type="entry name" value="Tscrpt_reg_HTH_GntR"/>
</dbReference>
<dbReference type="EMBL" id="CP101988">
    <property type="protein sequence ID" value="UUI76326.1"/>
    <property type="molecule type" value="Genomic_DNA"/>
</dbReference>
<dbReference type="SMART" id="SM00866">
    <property type="entry name" value="UTRA"/>
    <property type="match status" value="1"/>
</dbReference>
<keyword evidence="3" id="KW-0804">Transcription</keyword>
<reference evidence="6 7" key="1">
    <citation type="submission" date="2022-07" db="EMBL/GenBank/DDBJ databases">
        <title>Novel species in genus cellulomonas.</title>
        <authorList>
            <person name="Ye L."/>
        </authorList>
    </citation>
    <scope>NUCLEOTIDE SEQUENCE [LARGE SCALE GENOMIC DNA]</scope>
    <source>
        <strain evidence="7">zg-Y338</strain>
    </source>
</reference>
<dbReference type="Pfam" id="PF07702">
    <property type="entry name" value="UTRA"/>
    <property type="match status" value="1"/>
</dbReference>
<evidence type="ECO:0000313" key="6">
    <source>
        <dbReference type="EMBL" id="UUI76326.1"/>
    </source>
</evidence>